<evidence type="ECO:0000313" key="1">
    <source>
        <dbReference type="EMBL" id="KAG5963370.1"/>
    </source>
</evidence>
<protein>
    <submittedName>
        <fullName evidence="1">Uncharacterized protein</fullName>
    </submittedName>
</protein>
<proteinExistence type="predicted"/>
<evidence type="ECO:0000313" key="2">
    <source>
        <dbReference type="Proteomes" id="UP000742024"/>
    </source>
</evidence>
<name>A0ABQ7PGU7_9HYPO</name>
<dbReference type="Proteomes" id="UP000742024">
    <property type="component" value="Unassembled WGS sequence"/>
</dbReference>
<organism evidence="1 2">
    <name type="scientific">Claviceps arundinis</name>
    <dbReference type="NCBI Taxonomy" id="1623583"/>
    <lineage>
        <taxon>Eukaryota</taxon>
        <taxon>Fungi</taxon>
        <taxon>Dikarya</taxon>
        <taxon>Ascomycota</taxon>
        <taxon>Pezizomycotina</taxon>
        <taxon>Sordariomycetes</taxon>
        <taxon>Hypocreomycetidae</taxon>
        <taxon>Hypocreales</taxon>
        <taxon>Clavicipitaceae</taxon>
        <taxon>Claviceps</taxon>
    </lineage>
</organism>
<accession>A0ABQ7PGU7</accession>
<gene>
    <name evidence="1" type="ORF">E4U57_006321</name>
</gene>
<dbReference type="EMBL" id="SRPR01000054">
    <property type="protein sequence ID" value="KAG5963370.1"/>
    <property type="molecule type" value="Genomic_DNA"/>
</dbReference>
<comment type="caution">
    <text evidence="1">The sequence shown here is derived from an EMBL/GenBank/DDBJ whole genome shotgun (WGS) entry which is preliminary data.</text>
</comment>
<reference evidence="1 2" key="1">
    <citation type="journal article" date="2020" name="bioRxiv">
        <title>Whole genome comparisons of ergot fungi reveals the divergence and evolution of species within the genus Claviceps are the result of varying mechanisms driving genome evolution and host range expansion.</title>
        <authorList>
            <person name="Wyka S.A."/>
            <person name="Mondo S.J."/>
            <person name="Liu M."/>
            <person name="Dettman J."/>
            <person name="Nalam V."/>
            <person name="Broders K.D."/>
        </authorList>
    </citation>
    <scope>NUCLEOTIDE SEQUENCE [LARGE SCALE GENOMIC DNA]</scope>
    <source>
        <strain evidence="1 2">LM583</strain>
    </source>
</reference>
<sequence length="123" mass="12939">MWPEVGRLAVDPPPMMQAKEPMIIRSCPKAGMRDNQGSRVSNFPHKERAAQVATDGSFRSRTAADSLSASVTLSSLSLPKGGCHSYDPSVTSTCRAAVVDDLAAIGKRPSTLRITGVVVTGGL</sequence>
<keyword evidence="2" id="KW-1185">Reference proteome</keyword>